<dbReference type="KEGG" id="hat:RC74_02210"/>
<organism evidence="2 3">
    <name type="scientific">Falsihalocynthiibacter arcticus</name>
    <dbReference type="NCBI Taxonomy" id="1579316"/>
    <lineage>
        <taxon>Bacteria</taxon>
        <taxon>Pseudomonadati</taxon>
        <taxon>Pseudomonadota</taxon>
        <taxon>Alphaproteobacteria</taxon>
        <taxon>Rhodobacterales</taxon>
        <taxon>Roseobacteraceae</taxon>
        <taxon>Falsihalocynthiibacter</taxon>
    </lineage>
</organism>
<feature type="domain" description="PhnA protein N-terminal proteobacterial" evidence="1">
    <location>
        <begin position="5"/>
        <end position="51"/>
    </location>
</feature>
<gene>
    <name evidence="2" type="ORF">RC74_02210</name>
</gene>
<dbReference type="STRING" id="1579316.RC74_02210"/>
<accession>A0A126UWH8</accession>
<reference evidence="2 3" key="1">
    <citation type="submission" date="2016-02" db="EMBL/GenBank/DDBJ databases">
        <title>Complete genome sequence of Halocynthiibacter arcticus PAMC 20958t from arctic marine sediment.</title>
        <authorList>
            <person name="Lee Y.M."/>
            <person name="Baek K."/>
            <person name="Lee H.K."/>
            <person name="Shin S.C."/>
        </authorList>
    </citation>
    <scope>NUCLEOTIDE SEQUENCE [LARGE SCALE GENOMIC DNA]</scope>
    <source>
        <strain evidence="2">PAMC 20958</strain>
    </source>
</reference>
<evidence type="ECO:0000313" key="2">
    <source>
        <dbReference type="EMBL" id="AML50237.1"/>
    </source>
</evidence>
<evidence type="ECO:0000313" key="3">
    <source>
        <dbReference type="Proteomes" id="UP000070371"/>
    </source>
</evidence>
<evidence type="ECO:0000259" key="1">
    <source>
        <dbReference type="SMART" id="SM00782"/>
    </source>
</evidence>
<name>A0A126UWH8_9RHOB</name>
<protein>
    <recommendedName>
        <fullName evidence="1">PhnA protein N-terminal proteobacterial domain-containing protein</fullName>
    </recommendedName>
</protein>
<dbReference type="SUPFAM" id="SSF82057">
    <property type="entry name" value="Prokaryotic SH3-related domain"/>
    <property type="match status" value="1"/>
</dbReference>
<dbReference type="InterPro" id="IPR013991">
    <property type="entry name" value="PhnaA_N_proteobac"/>
</dbReference>
<dbReference type="Pfam" id="PF03831">
    <property type="entry name" value="YjdM"/>
    <property type="match status" value="1"/>
</dbReference>
<dbReference type="RefSeq" id="WP_039002715.1">
    <property type="nucleotide sequence ID" value="NZ_CP014327.1"/>
</dbReference>
<dbReference type="AlphaFoldDB" id="A0A126UWH8"/>
<dbReference type="Gene3D" id="2.30.30.40">
    <property type="entry name" value="SH3 Domains"/>
    <property type="match status" value="1"/>
</dbReference>
<dbReference type="PANTHER" id="PTHR30305:SF3">
    <property type="entry name" value="PROTEIN YJDM"/>
    <property type="match status" value="1"/>
</dbReference>
<keyword evidence="3" id="KW-1185">Reference proteome</keyword>
<dbReference type="Proteomes" id="UP000070371">
    <property type="component" value="Chromosome"/>
</dbReference>
<proteinExistence type="predicted"/>
<dbReference type="SMART" id="SM00782">
    <property type="entry name" value="PhnA_Zn_Ribbon"/>
    <property type="match status" value="1"/>
</dbReference>
<dbReference type="OrthoDB" id="9810131at2"/>
<dbReference type="PANTHER" id="PTHR30305">
    <property type="entry name" value="PROTEIN YJDM-RELATED"/>
    <property type="match status" value="1"/>
</dbReference>
<dbReference type="EMBL" id="CP014327">
    <property type="protein sequence ID" value="AML50237.1"/>
    <property type="molecule type" value="Genomic_DNA"/>
</dbReference>
<dbReference type="InterPro" id="IPR013988">
    <property type="entry name" value="YjdM_C"/>
</dbReference>
<sequence length="185" mass="20055">MPLNALSARSGDQCELCGSSDALGVHDVGPNSDNTVHMSAHICQKCRAQIDGELDPSHWRCLTSAMWSEHEPVKVLVWRLLDRLKAEAWAHDLFDMLYLDEATLEWAKAGAETPALIHKDCNGNVLSAGDSVTLVKALPVKGAGFTAKQGTAVRNISLVSDNAGHIEGRVEGQRIVILTEFVKKS</sequence>